<comment type="caution">
    <text evidence="2">The sequence shown here is derived from an EMBL/GenBank/DDBJ whole genome shotgun (WGS) entry which is preliminary data.</text>
</comment>
<proteinExistence type="predicted"/>
<sequence length="152" mass="15527">MAFPDRAQLSAVALAAALTLGHPGLAQAAQPTAVADIAQHHEISVEPGQTLTLEPDEGQDISYAVDAQEESALPAGWSVLTSGDGLRITASATAADGEYAAVKVSDSADHVRELRIVVDRPDADADAPGGKSQPSSSWIDSVLGKIAAFLAS</sequence>
<reference evidence="2 3" key="1">
    <citation type="submission" date="2020-07" db="EMBL/GenBank/DDBJ databases">
        <authorList>
            <person name="Khare M."/>
        </authorList>
    </citation>
    <scope>NUCLEOTIDE SEQUENCE [LARGE SCALE GENOMIC DNA]</scope>
    <source>
        <strain evidence="2 3">P8776</strain>
    </source>
</reference>
<name>A0A838WMK7_9CORY</name>
<dbReference type="GeneID" id="74901389"/>
<dbReference type="RefSeq" id="WP_144317534.1">
    <property type="nucleotide sequence ID" value="NZ_CP038157.1"/>
</dbReference>
<evidence type="ECO:0000256" key="1">
    <source>
        <dbReference type="SAM" id="SignalP"/>
    </source>
</evidence>
<protein>
    <recommendedName>
        <fullName evidence="4">Dystroglycan-type cadherin-like domain-containing protein</fullName>
    </recommendedName>
</protein>
<evidence type="ECO:0008006" key="4">
    <source>
        <dbReference type="Google" id="ProtNLM"/>
    </source>
</evidence>
<accession>A0A838WMK7</accession>
<feature type="signal peptide" evidence="1">
    <location>
        <begin position="1"/>
        <end position="28"/>
    </location>
</feature>
<keyword evidence="3" id="KW-1185">Reference proteome</keyword>
<evidence type="ECO:0000313" key="3">
    <source>
        <dbReference type="Proteomes" id="UP000580709"/>
    </source>
</evidence>
<keyword evidence="1" id="KW-0732">Signal</keyword>
<evidence type="ECO:0000313" key="2">
    <source>
        <dbReference type="EMBL" id="MBA4504276.1"/>
    </source>
</evidence>
<dbReference type="AlphaFoldDB" id="A0A838WMK7"/>
<dbReference type="Proteomes" id="UP000580709">
    <property type="component" value="Unassembled WGS sequence"/>
</dbReference>
<dbReference type="EMBL" id="JACEOR010000104">
    <property type="protein sequence ID" value="MBA4504276.1"/>
    <property type="molecule type" value="Genomic_DNA"/>
</dbReference>
<gene>
    <name evidence="2" type="ORF">H0H28_02820</name>
</gene>
<organism evidence="2 3">
    <name type="scientific">Corynebacterium sanguinis</name>
    <dbReference type="NCBI Taxonomy" id="2594913"/>
    <lineage>
        <taxon>Bacteria</taxon>
        <taxon>Bacillati</taxon>
        <taxon>Actinomycetota</taxon>
        <taxon>Actinomycetes</taxon>
        <taxon>Mycobacteriales</taxon>
        <taxon>Corynebacteriaceae</taxon>
        <taxon>Corynebacterium</taxon>
    </lineage>
</organism>
<feature type="chain" id="PRO_5032723048" description="Dystroglycan-type cadherin-like domain-containing protein" evidence="1">
    <location>
        <begin position="29"/>
        <end position="152"/>
    </location>
</feature>